<evidence type="ECO:0000313" key="3">
    <source>
        <dbReference type="Proteomes" id="UP000254069"/>
    </source>
</evidence>
<dbReference type="Proteomes" id="UP000254069">
    <property type="component" value="Unassembled WGS sequence"/>
</dbReference>
<evidence type="ECO:0000313" key="2">
    <source>
        <dbReference type="EMBL" id="SUI75857.1"/>
    </source>
</evidence>
<evidence type="ECO:0008006" key="4">
    <source>
        <dbReference type="Google" id="ProtNLM"/>
    </source>
</evidence>
<dbReference type="Gene3D" id="1.10.575.10">
    <property type="entry name" value="P1 Nuclease"/>
    <property type="match status" value="1"/>
</dbReference>
<dbReference type="SUPFAM" id="SSF48537">
    <property type="entry name" value="Phospholipase C/P1 nuclease"/>
    <property type="match status" value="1"/>
</dbReference>
<evidence type="ECO:0000256" key="1">
    <source>
        <dbReference type="SAM" id="SignalP"/>
    </source>
</evidence>
<dbReference type="EMBL" id="UGYO01000001">
    <property type="protein sequence ID" value="SUI75857.1"/>
    <property type="molecule type" value="Genomic_DNA"/>
</dbReference>
<feature type="chain" id="PRO_5017045250" description="Phospholipase C/D domain-containing protein" evidence="1">
    <location>
        <begin position="25"/>
        <end position="352"/>
    </location>
</feature>
<keyword evidence="3" id="KW-1185">Reference proteome</keyword>
<name>A0A380A7U3_9GAMM</name>
<protein>
    <recommendedName>
        <fullName evidence="4">Phospholipase C/D domain-containing protein</fullName>
    </recommendedName>
</protein>
<feature type="signal peptide" evidence="1">
    <location>
        <begin position="1"/>
        <end position="24"/>
    </location>
</feature>
<dbReference type="RefSeq" id="WP_044735180.1">
    <property type="nucleotide sequence ID" value="NZ_AP024609.1"/>
</dbReference>
<gene>
    <name evidence="2" type="ORF">NCTC10738_02414</name>
</gene>
<proteinExistence type="predicted"/>
<dbReference type="InterPro" id="IPR008947">
    <property type="entry name" value="PLipase_C/P1_nuclease_dom_sf"/>
</dbReference>
<sequence length="352" mass="39284">MKTTTLSAGMALLCSLLLCNSAMAYDPKPGHLRLTELSYQKLAQCRGKVVNPARLQRLQDGNLAMDEGAAKLPSSLYDNPWSDQLFPAYRRVGNWHFYHPDKTDKETVQPGLVNMSQQRLWARAQLGLTMANDSTQRDYFVGALLHLLQDVSVPAHVTPVYHGPSLVGLFPLFTTKLTHYLKGERRAKFYGIKDPIDSSPVTIELEDLPCPTTDSKLNYDAIRELLARQTLAAMAEPIPNCGNNRWQLFWNKELPHNYFKGYNLELPPFGSNGDLVVGMQTQCEFKAKGNQLQDQRYYEFIQQRHIQAVLAGMLLLQQADSTVGEQQGADLLQVSADPGAVNRAPGADVVVP</sequence>
<reference evidence="2 3" key="1">
    <citation type="submission" date="2018-06" db="EMBL/GenBank/DDBJ databases">
        <authorList>
            <consortium name="Pathogen Informatics"/>
            <person name="Doyle S."/>
        </authorList>
    </citation>
    <scope>NUCLEOTIDE SEQUENCE [LARGE SCALE GENOMIC DNA]</scope>
    <source>
        <strain evidence="2 3">NCTC10738</strain>
    </source>
</reference>
<keyword evidence="1" id="KW-0732">Signal</keyword>
<dbReference type="AlphaFoldDB" id="A0A380A7U3"/>
<accession>A0A380A7U3</accession>
<dbReference type="GO" id="GO:0016788">
    <property type="term" value="F:hydrolase activity, acting on ester bonds"/>
    <property type="evidence" value="ECO:0007669"/>
    <property type="project" value="InterPro"/>
</dbReference>
<organism evidence="2 3">
    <name type="scientific">Shewanella algae</name>
    <dbReference type="NCBI Taxonomy" id="38313"/>
    <lineage>
        <taxon>Bacteria</taxon>
        <taxon>Pseudomonadati</taxon>
        <taxon>Pseudomonadota</taxon>
        <taxon>Gammaproteobacteria</taxon>
        <taxon>Alteromonadales</taxon>
        <taxon>Shewanellaceae</taxon>
        <taxon>Shewanella</taxon>
    </lineage>
</organism>